<dbReference type="GO" id="GO:0048039">
    <property type="term" value="F:ubiquinone binding"/>
    <property type="evidence" value="ECO:0007669"/>
    <property type="project" value="InterPro"/>
</dbReference>
<comment type="caution">
    <text evidence="5">The sequence shown here is derived from an EMBL/GenBank/DDBJ whole genome shotgun (WGS) entry which is preliminary data.</text>
</comment>
<dbReference type="GO" id="GO:0005739">
    <property type="term" value="C:mitochondrion"/>
    <property type="evidence" value="ECO:0007669"/>
    <property type="project" value="TreeGrafter"/>
</dbReference>
<dbReference type="Proteomes" id="UP000242188">
    <property type="component" value="Unassembled WGS sequence"/>
</dbReference>
<dbReference type="EMBL" id="NEDP02000657">
    <property type="protein sequence ID" value="OWF55475.1"/>
    <property type="molecule type" value="Genomic_DNA"/>
</dbReference>
<feature type="domain" description="Coenzyme Q-binding protein COQ10 START" evidence="4">
    <location>
        <begin position="112"/>
        <end position="239"/>
    </location>
</feature>
<organism evidence="5 6">
    <name type="scientific">Mizuhopecten yessoensis</name>
    <name type="common">Japanese scallop</name>
    <name type="synonym">Patinopecten yessoensis</name>
    <dbReference type="NCBI Taxonomy" id="6573"/>
    <lineage>
        <taxon>Eukaryota</taxon>
        <taxon>Metazoa</taxon>
        <taxon>Spiralia</taxon>
        <taxon>Lophotrochozoa</taxon>
        <taxon>Mollusca</taxon>
        <taxon>Bivalvia</taxon>
        <taxon>Autobranchia</taxon>
        <taxon>Pteriomorphia</taxon>
        <taxon>Pectinida</taxon>
        <taxon>Pectinoidea</taxon>
        <taxon>Pectinidae</taxon>
        <taxon>Mizuhopecten</taxon>
    </lineage>
</organism>
<proteinExistence type="inferred from homology"/>
<protein>
    <submittedName>
        <fullName evidence="5">Coenzyme Q-binding protein COQ10-like B</fullName>
    </submittedName>
</protein>
<dbReference type="GO" id="GO:0045333">
    <property type="term" value="P:cellular respiration"/>
    <property type="evidence" value="ECO:0007669"/>
    <property type="project" value="InterPro"/>
</dbReference>
<comment type="function">
    <text evidence="3">Required for the function of coenzyme Q in the respiratory chain. May serve as a chaperone or may be involved in the transport of Q6 from its site of synthesis to the catalytic sites of the respiratory complexes.</text>
</comment>
<dbReference type="InterPro" id="IPR023393">
    <property type="entry name" value="START-like_dom_sf"/>
</dbReference>
<gene>
    <name evidence="5" type="ORF">KP79_PYT19525</name>
</gene>
<evidence type="ECO:0000256" key="2">
    <source>
        <dbReference type="ARBA" id="ARBA00011814"/>
    </source>
</evidence>
<dbReference type="Gene3D" id="3.30.530.20">
    <property type="match status" value="1"/>
</dbReference>
<dbReference type="AlphaFoldDB" id="A0A210R3C4"/>
<sequence length="264" mass="30859">MIRHVARQKEPFQRYLLTYHNKSKKERCCRLLSTFHHKQYNKTGSHPKTPCQQVQTQRSLVTVPQIITTEEVSHRQLKQVHLQQNRDIFSIPSIPGIVSDTKKEYSERRVLGYSMEQMFQIVSEVEHYPEFVPWCKKSSVTGRRRSQLKCNLEIGFPPLVEKYNSIVTLAKPRLVRSECTDGILFNHLLTVWKFGPGIPGNPNSCTLDFSVSFEFRSVLYSNMSHMFFDQVVKQMVMSFLKQARKLHGPASIRDQKPQILKYKD</sequence>
<dbReference type="InterPro" id="IPR044996">
    <property type="entry name" value="COQ10-like"/>
</dbReference>
<evidence type="ECO:0000256" key="3">
    <source>
        <dbReference type="ARBA" id="ARBA00024947"/>
    </source>
</evidence>
<comment type="similarity">
    <text evidence="1">Belongs to the COQ10 family.</text>
</comment>
<dbReference type="OrthoDB" id="292693at2759"/>
<dbReference type="InterPro" id="IPR005031">
    <property type="entry name" value="COQ10_START"/>
</dbReference>
<name>A0A210R3C4_MIZYE</name>
<keyword evidence="6" id="KW-1185">Reference proteome</keyword>
<dbReference type="SUPFAM" id="SSF55961">
    <property type="entry name" value="Bet v1-like"/>
    <property type="match status" value="1"/>
</dbReference>
<dbReference type="CDD" id="cd07813">
    <property type="entry name" value="COQ10p_like"/>
    <property type="match status" value="1"/>
</dbReference>
<evidence type="ECO:0000313" key="6">
    <source>
        <dbReference type="Proteomes" id="UP000242188"/>
    </source>
</evidence>
<dbReference type="Pfam" id="PF03364">
    <property type="entry name" value="Polyketide_cyc"/>
    <property type="match status" value="1"/>
</dbReference>
<evidence type="ECO:0000256" key="1">
    <source>
        <dbReference type="ARBA" id="ARBA00006885"/>
    </source>
</evidence>
<dbReference type="PANTHER" id="PTHR12901">
    <property type="entry name" value="SPERM PROTEIN HOMOLOG"/>
    <property type="match status" value="1"/>
</dbReference>
<evidence type="ECO:0000313" key="5">
    <source>
        <dbReference type="EMBL" id="OWF55475.1"/>
    </source>
</evidence>
<dbReference type="STRING" id="6573.A0A210R3C4"/>
<comment type="subunit">
    <text evidence="2">Interacts with coenzyme Q.</text>
</comment>
<dbReference type="PANTHER" id="PTHR12901:SF10">
    <property type="entry name" value="COENZYME Q-BINDING PROTEIN COQ10, MITOCHONDRIAL"/>
    <property type="match status" value="1"/>
</dbReference>
<reference evidence="5 6" key="1">
    <citation type="journal article" date="2017" name="Nat. Ecol. Evol.">
        <title>Scallop genome provides insights into evolution of bilaterian karyotype and development.</title>
        <authorList>
            <person name="Wang S."/>
            <person name="Zhang J."/>
            <person name="Jiao W."/>
            <person name="Li J."/>
            <person name="Xun X."/>
            <person name="Sun Y."/>
            <person name="Guo X."/>
            <person name="Huan P."/>
            <person name="Dong B."/>
            <person name="Zhang L."/>
            <person name="Hu X."/>
            <person name="Sun X."/>
            <person name="Wang J."/>
            <person name="Zhao C."/>
            <person name="Wang Y."/>
            <person name="Wang D."/>
            <person name="Huang X."/>
            <person name="Wang R."/>
            <person name="Lv J."/>
            <person name="Li Y."/>
            <person name="Zhang Z."/>
            <person name="Liu B."/>
            <person name="Lu W."/>
            <person name="Hui Y."/>
            <person name="Liang J."/>
            <person name="Zhou Z."/>
            <person name="Hou R."/>
            <person name="Li X."/>
            <person name="Liu Y."/>
            <person name="Li H."/>
            <person name="Ning X."/>
            <person name="Lin Y."/>
            <person name="Zhao L."/>
            <person name="Xing Q."/>
            <person name="Dou J."/>
            <person name="Li Y."/>
            <person name="Mao J."/>
            <person name="Guo H."/>
            <person name="Dou H."/>
            <person name="Li T."/>
            <person name="Mu C."/>
            <person name="Jiang W."/>
            <person name="Fu Q."/>
            <person name="Fu X."/>
            <person name="Miao Y."/>
            <person name="Liu J."/>
            <person name="Yu Q."/>
            <person name="Li R."/>
            <person name="Liao H."/>
            <person name="Li X."/>
            <person name="Kong Y."/>
            <person name="Jiang Z."/>
            <person name="Chourrout D."/>
            <person name="Li R."/>
            <person name="Bao Z."/>
        </authorList>
    </citation>
    <scope>NUCLEOTIDE SEQUENCE [LARGE SCALE GENOMIC DNA]</scope>
    <source>
        <strain evidence="5 6">PY_sf001</strain>
    </source>
</reference>
<accession>A0A210R3C4</accession>
<evidence type="ECO:0000259" key="4">
    <source>
        <dbReference type="Pfam" id="PF03364"/>
    </source>
</evidence>